<dbReference type="EMBL" id="GBEZ01016579">
    <property type="protein sequence ID" value="JAC69681.1"/>
    <property type="molecule type" value="Transcribed_RNA"/>
</dbReference>
<gene>
    <name evidence="2" type="ORF">TSPGSL018_5796</name>
</gene>
<dbReference type="PANTHER" id="PTHR31350:SF30">
    <property type="entry name" value="TRANSGLUTAMINASE FAMILY PROTEIN"/>
    <property type="match status" value="1"/>
</dbReference>
<sequence>MKIICVSQRLPPSNKPLPAAPNRCHSVSHGFGLGHLSFYLQHPIHKLRRQWRLFAEEGFHSVEEEFYYEFGRPSAPKETWQRFAAEARAALLEEMSKENIDVLYAALHIACEDDANKERSVVKLPVDAYSKRLDSMVKEMERLHLPALEEPSPQELLDCIDAYLYTAQRFALAEGPLELNSPYRINAHNVLAQKCGTPVGLAVVHLGLLQRLKAAGALGAADFELVLPASGGRPYARAPGPETSGAGIVLTPRRLVLMLLNDLKRSSWPWEWPQGARSGFLPAAEAALGASGRVGTADSTTGVLQGKGRPFGDLARALLASERLVLLGGARLHLRDSGILLYHLGRHEESYMALKKYQELVAASEDADEPSDEDIAASAPNRPSLEGMRAELNTIAEERSLVDKVIVKLERIKAESSWTL</sequence>
<dbReference type="PANTHER" id="PTHR31350">
    <property type="entry name" value="SI:DKEY-261L7.2"/>
    <property type="match status" value="1"/>
</dbReference>
<proteinExistence type="predicted"/>
<reference evidence="2" key="1">
    <citation type="submission" date="2014-05" db="EMBL/GenBank/DDBJ databases">
        <title>The transcriptome of the halophilic microalga Tetraselmis sp. GSL018 isolated from the Great Salt Lake, Utah.</title>
        <authorList>
            <person name="Jinkerson R.E."/>
            <person name="D'Adamo S."/>
            <person name="Posewitz M.C."/>
        </authorList>
    </citation>
    <scope>NUCLEOTIDE SEQUENCE</scope>
    <source>
        <strain evidence="2">GSL018</strain>
    </source>
</reference>
<dbReference type="AlphaFoldDB" id="A0A061RGP9"/>
<evidence type="ECO:0000313" key="2">
    <source>
        <dbReference type="EMBL" id="JAC69681.1"/>
    </source>
</evidence>
<feature type="domain" description="Protein SirB1 N-terminal" evidence="1">
    <location>
        <begin position="128"/>
        <end position="213"/>
    </location>
</feature>
<dbReference type="Pfam" id="PF13369">
    <property type="entry name" value="Transglut_core2"/>
    <property type="match status" value="1"/>
</dbReference>
<evidence type="ECO:0000259" key="1">
    <source>
        <dbReference type="Pfam" id="PF13369"/>
    </source>
</evidence>
<name>A0A061RGP9_9CHLO</name>
<dbReference type="InterPro" id="IPR032698">
    <property type="entry name" value="SirB1_N"/>
</dbReference>
<accession>A0A061RGP9</accession>
<protein>
    <recommendedName>
        <fullName evidence="1">Protein SirB1 N-terminal domain-containing protein</fullName>
    </recommendedName>
</protein>
<organism evidence="2">
    <name type="scientific">Tetraselmis sp. GSL018</name>
    <dbReference type="NCBI Taxonomy" id="582737"/>
    <lineage>
        <taxon>Eukaryota</taxon>
        <taxon>Viridiplantae</taxon>
        <taxon>Chlorophyta</taxon>
        <taxon>core chlorophytes</taxon>
        <taxon>Chlorodendrophyceae</taxon>
        <taxon>Chlorodendrales</taxon>
        <taxon>Chlorodendraceae</taxon>
        <taxon>Tetraselmis</taxon>
    </lineage>
</organism>